<feature type="transmembrane region" description="Helical" evidence="7">
    <location>
        <begin position="92"/>
        <end position="110"/>
    </location>
</feature>
<evidence type="ECO:0000256" key="4">
    <source>
        <dbReference type="ARBA" id="ARBA00022692"/>
    </source>
</evidence>
<proteinExistence type="inferred from homology"/>
<feature type="transmembrane region" description="Helical" evidence="7">
    <location>
        <begin position="197"/>
        <end position="217"/>
    </location>
</feature>
<protein>
    <recommendedName>
        <fullName evidence="7">UPF0056 membrane protein</fullName>
    </recommendedName>
</protein>
<name>A0A2T6KCS7_9RHOB</name>
<reference evidence="8 9" key="1">
    <citation type="submission" date="2018-04" db="EMBL/GenBank/DDBJ databases">
        <title>Genomic Encyclopedia of Archaeal and Bacterial Type Strains, Phase II (KMG-II): from individual species to whole genera.</title>
        <authorList>
            <person name="Goeker M."/>
        </authorList>
    </citation>
    <scope>NUCLEOTIDE SEQUENCE [LARGE SCALE GENOMIC DNA]</scope>
    <source>
        <strain evidence="8 9">DSM 29955</strain>
    </source>
</reference>
<evidence type="ECO:0000313" key="8">
    <source>
        <dbReference type="EMBL" id="PUB12763.1"/>
    </source>
</evidence>
<gene>
    <name evidence="8" type="ORF">C8N45_10971</name>
</gene>
<feature type="transmembrane region" description="Helical" evidence="7">
    <location>
        <begin position="60"/>
        <end position="86"/>
    </location>
</feature>
<comment type="caution">
    <text evidence="8">The sequence shown here is derived from an EMBL/GenBank/DDBJ whole genome shotgun (WGS) entry which is preliminary data.</text>
</comment>
<keyword evidence="6 7" id="KW-0472">Membrane</keyword>
<dbReference type="Pfam" id="PF01914">
    <property type="entry name" value="MarC"/>
    <property type="match status" value="1"/>
</dbReference>
<comment type="similarity">
    <text evidence="2 7">Belongs to the UPF0056 (MarC) family.</text>
</comment>
<sequence length="227" mass="23690">MAPNIPAGGIRHSQTATFMTEIPALIAAFTTMFIIIDPPGLAPVFIAVTQGMTPAQRRTIAVRACLVSMGLMMLFLTLGEAVLGFIGISMDAFRIAGGILLFLTALEMLFQKRQARREDNAAEGQAEHHDDPSVFPLALPMIVGPGAITTIILLAGQANGAAEFGAIAGVLLAVLLIVFLAFLAAPAIERALGKTGLNIVTRVLGMLLAALAIQFILDGLRGFGIGG</sequence>
<evidence type="ECO:0000256" key="1">
    <source>
        <dbReference type="ARBA" id="ARBA00004651"/>
    </source>
</evidence>
<dbReference type="AlphaFoldDB" id="A0A2T6KCS7"/>
<dbReference type="Proteomes" id="UP000244523">
    <property type="component" value="Unassembled WGS sequence"/>
</dbReference>
<feature type="transmembrane region" description="Helical" evidence="7">
    <location>
        <begin position="164"/>
        <end position="185"/>
    </location>
</feature>
<dbReference type="EMBL" id="QBUD01000009">
    <property type="protein sequence ID" value="PUB12763.1"/>
    <property type="molecule type" value="Genomic_DNA"/>
</dbReference>
<organism evidence="8 9">
    <name type="scientific">Yoonia sediminilitoris</name>
    <dbReference type="NCBI Taxonomy" id="1286148"/>
    <lineage>
        <taxon>Bacteria</taxon>
        <taxon>Pseudomonadati</taxon>
        <taxon>Pseudomonadota</taxon>
        <taxon>Alphaproteobacteria</taxon>
        <taxon>Rhodobacterales</taxon>
        <taxon>Paracoccaceae</taxon>
        <taxon>Yoonia</taxon>
    </lineage>
</organism>
<evidence type="ECO:0000256" key="6">
    <source>
        <dbReference type="ARBA" id="ARBA00023136"/>
    </source>
</evidence>
<evidence type="ECO:0000256" key="3">
    <source>
        <dbReference type="ARBA" id="ARBA00022475"/>
    </source>
</evidence>
<comment type="subcellular location">
    <subcellularLocation>
        <location evidence="1 7">Cell membrane</location>
        <topology evidence="1 7">Multi-pass membrane protein</topology>
    </subcellularLocation>
</comment>
<keyword evidence="9" id="KW-1185">Reference proteome</keyword>
<dbReference type="GO" id="GO:0005886">
    <property type="term" value="C:plasma membrane"/>
    <property type="evidence" value="ECO:0007669"/>
    <property type="project" value="UniProtKB-SubCell"/>
</dbReference>
<dbReference type="NCBIfam" id="TIGR00427">
    <property type="entry name" value="NAAT family transporter"/>
    <property type="match status" value="1"/>
</dbReference>
<dbReference type="PANTHER" id="PTHR33508:SF1">
    <property type="entry name" value="UPF0056 MEMBRANE PROTEIN YHCE"/>
    <property type="match status" value="1"/>
</dbReference>
<evidence type="ECO:0000256" key="2">
    <source>
        <dbReference type="ARBA" id="ARBA00009784"/>
    </source>
</evidence>
<feature type="transmembrane region" description="Helical" evidence="7">
    <location>
        <begin position="22"/>
        <end position="48"/>
    </location>
</feature>
<dbReference type="PANTHER" id="PTHR33508">
    <property type="entry name" value="UPF0056 MEMBRANE PROTEIN YHCE"/>
    <property type="match status" value="1"/>
</dbReference>
<evidence type="ECO:0000256" key="5">
    <source>
        <dbReference type="ARBA" id="ARBA00022989"/>
    </source>
</evidence>
<feature type="transmembrane region" description="Helical" evidence="7">
    <location>
        <begin position="137"/>
        <end position="158"/>
    </location>
</feature>
<evidence type="ECO:0000313" key="9">
    <source>
        <dbReference type="Proteomes" id="UP000244523"/>
    </source>
</evidence>
<keyword evidence="4 7" id="KW-0812">Transmembrane</keyword>
<evidence type="ECO:0000256" key="7">
    <source>
        <dbReference type="RuleBase" id="RU362048"/>
    </source>
</evidence>
<keyword evidence="3" id="KW-1003">Cell membrane</keyword>
<accession>A0A2T6KCS7</accession>
<keyword evidence="5 7" id="KW-1133">Transmembrane helix</keyword>
<dbReference type="InterPro" id="IPR002771">
    <property type="entry name" value="Multi_antbiot-R_MarC"/>
</dbReference>